<evidence type="ECO:0000313" key="3">
    <source>
        <dbReference type="Proteomes" id="UP000031668"/>
    </source>
</evidence>
<organism evidence="2 3">
    <name type="scientific">Thelohanellus kitauei</name>
    <name type="common">Myxosporean</name>
    <dbReference type="NCBI Taxonomy" id="669202"/>
    <lineage>
        <taxon>Eukaryota</taxon>
        <taxon>Metazoa</taxon>
        <taxon>Cnidaria</taxon>
        <taxon>Myxozoa</taxon>
        <taxon>Myxosporea</taxon>
        <taxon>Bivalvulida</taxon>
        <taxon>Platysporina</taxon>
        <taxon>Myxobolidae</taxon>
        <taxon>Thelohanellus</taxon>
    </lineage>
</organism>
<evidence type="ECO:0000256" key="1">
    <source>
        <dbReference type="SAM" id="Phobius"/>
    </source>
</evidence>
<reference evidence="2 3" key="1">
    <citation type="journal article" date="2014" name="Genome Biol. Evol.">
        <title>The genome of the myxosporean Thelohanellus kitauei shows adaptations to nutrient acquisition within its fish host.</title>
        <authorList>
            <person name="Yang Y."/>
            <person name="Xiong J."/>
            <person name="Zhou Z."/>
            <person name="Huo F."/>
            <person name="Miao W."/>
            <person name="Ran C."/>
            <person name="Liu Y."/>
            <person name="Zhang J."/>
            <person name="Feng J."/>
            <person name="Wang M."/>
            <person name="Wang M."/>
            <person name="Wang L."/>
            <person name="Yao B."/>
        </authorList>
    </citation>
    <scope>NUCLEOTIDE SEQUENCE [LARGE SCALE GENOMIC DNA]</scope>
    <source>
        <strain evidence="2">Wuqing</strain>
    </source>
</reference>
<keyword evidence="3" id="KW-1185">Reference proteome</keyword>
<keyword evidence="1" id="KW-0812">Transmembrane</keyword>
<keyword evidence="1" id="KW-1133">Transmembrane helix</keyword>
<accession>A0A0C2MG46</accession>
<evidence type="ECO:0000313" key="2">
    <source>
        <dbReference type="EMBL" id="KII66126.1"/>
    </source>
</evidence>
<proteinExistence type="predicted"/>
<sequence>MEISYRGGFFNIHVAVSVVPAFIGMWQCSNHVIILRLRRNVQLDHFLLGDNVTVEPDSAVVLKLETISQVHESEYFTRTFQCNRNSSNINITEAINGRFESRIDICQDTFKECI</sequence>
<dbReference type="EMBL" id="JWZT01003604">
    <property type="protein sequence ID" value="KII66126.1"/>
    <property type="molecule type" value="Genomic_DNA"/>
</dbReference>
<dbReference type="Proteomes" id="UP000031668">
    <property type="component" value="Unassembled WGS sequence"/>
</dbReference>
<gene>
    <name evidence="2" type="ORF">RF11_11942</name>
</gene>
<protein>
    <submittedName>
        <fullName evidence="2">Uncharacterized protein</fullName>
    </submittedName>
</protein>
<name>A0A0C2MG46_THEKT</name>
<dbReference type="AlphaFoldDB" id="A0A0C2MG46"/>
<comment type="caution">
    <text evidence="2">The sequence shown here is derived from an EMBL/GenBank/DDBJ whole genome shotgun (WGS) entry which is preliminary data.</text>
</comment>
<feature type="transmembrane region" description="Helical" evidence="1">
    <location>
        <begin position="12"/>
        <end position="35"/>
    </location>
</feature>
<keyword evidence="1" id="KW-0472">Membrane</keyword>